<keyword evidence="3 6" id="KW-1133">Transmembrane helix</keyword>
<feature type="region of interest" description="Disordered" evidence="5">
    <location>
        <begin position="74"/>
        <end position="119"/>
    </location>
</feature>
<evidence type="ECO:0000256" key="5">
    <source>
        <dbReference type="SAM" id="MobiDB-lite"/>
    </source>
</evidence>
<evidence type="ECO:0000313" key="7">
    <source>
        <dbReference type="EMBL" id="CAK0887122.1"/>
    </source>
</evidence>
<keyword evidence="8" id="KW-1185">Reference proteome</keyword>
<protein>
    <recommendedName>
        <fullName evidence="9">Membrane transporter protein</fullName>
    </recommendedName>
</protein>
<dbReference type="InterPro" id="IPR002781">
    <property type="entry name" value="TM_pro_TauE-like"/>
</dbReference>
<sequence length="119" mass="12553">MLSAAAGMGGGGVYVPLLLLLCGFSTQEAVPLSQAMIVGGAVVNIVMFCGERPADPRRPRIDYDVVMMLNPGLAAGGRHTRRHGQHYQPAVGDRPGPHRDARARPAEVLQQGDRAVEAG</sequence>
<dbReference type="Pfam" id="PF01925">
    <property type="entry name" value="TauE"/>
    <property type="match status" value="1"/>
</dbReference>
<keyword evidence="4 6" id="KW-0472">Membrane</keyword>
<evidence type="ECO:0008006" key="9">
    <source>
        <dbReference type="Google" id="ProtNLM"/>
    </source>
</evidence>
<keyword evidence="2 6" id="KW-0812">Transmembrane</keyword>
<comment type="caution">
    <text evidence="7">The sequence shown here is derived from an EMBL/GenBank/DDBJ whole genome shotgun (WGS) entry which is preliminary data.</text>
</comment>
<evidence type="ECO:0000256" key="1">
    <source>
        <dbReference type="ARBA" id="ARBA00004141"/>
    </source>
</evidence>
<evidence type="ECO:0000256" key="3">
    <source>
        <dbReference type="ARBA" id="ARBA00022989"/>
    </source>
</evidence>
<evidence type="ECO:0000256" key="2">
    <source>
        <dbReference type="ARBA" id="ARBA00022692"/>
    </source>
</evidence>
<dbReference type="EMBL" id="CAUYUJ010018895">
    <property type="protein sequence ID" value="CAK0887122.1"/>
    <property type="molecule type" value="Genomic_DNA"/>
</dbReference>
<dbReference type="Proteomes" id="UP001189429">
    <property type="component" value="Unassembled WGS sequence"/>
</dbReference>
<dbReference type="PANTHER" id="PTHR14255:SF3">
    <property type="entry name" value="SULFITE EXPORTER TAUE_SAFE FAMILY PROTEIN 5-RELATED"/>
    <property type="match status" value="1"/>
</dbReference>
<proteinExistence type="predicted"/>
<evidence type="ECO:0000256" key="6">
    <source>
        <dbReference type="SAM" id="Phobius"/>
    </source>
</evidence>
<dbReference type="PANTHER" id="PTHR14255">
    <property type="entry name" value="CEREBLON"/>
    <property type="match status" value="1"/>
</dbReference>
<gene>
    <name evidence="7" type="ORF">PCOR1329_LOCUS68272</name>
</gene>
<accession>A0ABN9WKM7</accession>
<organism evidence="7 8">
    <name type="scientific">Prorocentrum cordatum</name>
    <dbReference type="NCBI Taxonomy" id="2364126"/>
    <lineage>
        <taxon>Eukaryota</taxon>
        <taxon>Sar</taxon>
        <taxon>Alveolata</taxon>
        <taxon>Dinophyceae</taxon>
        <taxon>Prorocentrales</taxon>
        <taxon>Prorocentraceae</taxon>
        <taxon>Prorocentrum</taxon>
    </lineage>
</organism>
<feature type="transmembrane region" description="Helical" evidence="6">
    <location>
        <begin position="7"/>
        <end position="26"/>
    </location>
</feature>
<comment type="subcellular location">
    <subcellularLocation>
        <location evidence="1">Membrane</location>
        <topology evidence="1">Multi-pass membrane protein</topology>
    </subcellularLocation>
</comment>
<evidence type="ECO:0000256" key="4">
    <source>
        <dbReference type="ARBA" id="ARBA00023136"/>
    </source>
</evidence>
<evidence type="ECO:0000313" key="8">
    <source>
        <dbReference type="Proteomes" id="UP001189429"/>
    </source>
</evidence>
<feature type="non-terminal residue" evidence="7">
    <location>
        <position position="119"/>
    </location>
</feature>
<name>A0ABN9WKM7_9DINO</name>
<feature type="compositionally biased region" description="Basic and acidic residues" evidence="5">
    <location>
        <begin position="95"/>
        <end position="105"/>
    </location>
</feature>
<reference evidence="7" key="1">
    <citation type="submission" date="2023-10" db="EMBL/GenBank/DDBJ databases">
        <authorList>
            <person name="Chen Y."/>
            <person name="Shah S."/>
            <person name="Dougan E. K."/>
            <person name="Thang M."/>
            <person name="Chan C."/>
        </authorList>
    </citation>
    <scope>NUCLEOTIDE SEQUENCE [LARGE SCALE GENOMIC DNA]</scope>
</reference>